<dbReference type="Proteomes" id="UP000092971">
    <property type="component" value="Chromosome"/>
</dbReference>
<dbReference type="InterPro" id="IPR051531">
    <property type="entry name" value="N-acetyltransferase"/>
</dbReference>
<dbReference type="Pfam" id="PF13302">
    <property type="entry name" value="Acetyltransf_3"/>
    <property type="match status" value="1"/>
</dbReference>
<feature type="domain" description="N-acetyltransferase" evidence="4">
    <location>
        <begin position="7"/>
        <end position="170"/>
    </location>
</feature>
<evidence type="ECO:0000256" key="1">
    <source>
        <dbReference type="ARBA" id="ARBA00022679"/>
    </source>
</evidence>
<dbReference type="OrthoDB" id="9795206at2"/>
<dbReference type="InterPro" id="IPR016181">
    <property type="entry name" value="Acyl_CoA_acyltransferase"/>
</dbReference>
<evidence type="ECO:0000313" key="5">
    <source>
        <dbReference type="EMBL" id="ANW97815.1"/>
    </source>
</evidence>
<dbReference type="InterPro" id="IPR000182">
    <property type="entry name" value="GNAT_dom"/>
</dbReference>
<dbReference type="AlphaFoldDB" id="A0A1B1YAM7"/>
<evidence type="ECO:0000313" key="6">
    <source>
        <dbReference type="Proteomes" id="UP000092971"/>
    </source>
</evidence>
<keyword evidence="5" id="KW-0689">Ribosomal protein</keyword>
<dbReference type="GO" id="GO:0016747">
    <property type="term" value="F:acyltransferase activity, transferring groups other than amino-acyl groups"/>
    <property type="evidence" value="ECO:0007669"/>
    <property type="project" value="InterPro"/>
</dbReference>
<dbReference type="RefSeq" id="WP_015358014.1">
    <property type="nucleotide sequence ID" value="NZ_CP014672.1"/>
</dbReference>
<sequence length="182" mass="21183">MIKGKKVLLRTIREKELDIVYDLICNINNKGPYWHLVIPSEKDFKSEFEKTGLWGPSEGRMLIMDLNNEVYLGELLYFKGLDYQAGFEVGYELFHPSYYGKGYMSEALRLFCAYLFACYPINRIQVNCMKGNIGSRKVAEHCGFTYEGTMRRATFHNGKYHDLELFSLLREECPSLEELLKG</sequence>
<evidence type="ECO:0000256" key="3">
    <source>
        <dbReference type="ARBA" id="ARBA00038502"/>
    </source>
</evidence>
<keyword evidence="1" id="KW-0808">Transferase</keyword>
<reference evidence="5 6" key="1">
    <citation type="submission" date="2016-02" db="EMBL/GenBank/DDBJ databases">
        <title>Comparison of Clostridium stercorarium subspecies using comparative genomics and transcriptomics.</title>
        <authorList>
            <person name="Schellenberg J."/>
            <person name="Thallinger G."/>
            <person name="Levin D.B."/>
            <person name="Zhang X."/>
            <person name="Alvare G."/>
            <person name="Fristensky B."/>
            <person name="Sparling R."/>
        </authorList>
    </citation>
    <scope>NUCLEOTIDE SEQUENCE [LARGE SCALE GENOMIC DNA]</scope>
    <source>
        <strain evidence="5 6">DSM 2910</strain>
    </source>
</reference>
<organism evidence="5 6">
    <name type="scientific">Thermoclostridium stercorarium subsp. thermolacticum DSM 2910</name>
    <dbReference type="NCBI Taxonomy" id="1121336"/>
    <lineage>
        <taxon>Bacteria</taxon>
        <taxon>Bacillati</taxon>
        <taxon>Bacillota</taxon>
        <taxon>Clostridia</taxon>
        <taxon>Eubacteriales</taxon>
        <taxon>Oscillospiraceae</taxon>
        <taxon>Thermoclostridium</taxon>
    </lineage>
</organism>
<dbReference type="SUPFAM" id="SSF55729">
    <property type="entry name" value="Acyl-CoA N-acyltransferases (Nat)"/>
    <property type="match status" value="1"/>
</dbReference>
<comment type="similarity">
    <text evidence="3">Belongs to the acetyltransferase family. RimJ subfamily.</text>
</comment>
<keyword evidence="2" id="KW-0012">Acyltransferase</keyword>
<protein>
    <submittedName>
        <fullName evidence="5">Ribosomal protein N-acetylase</fullName>
    </submittedName>
</protein>
<gene>
    <name evidence="5" type="ORF">CSTERTH_01575</name>
</gene>
<evidence type="ECO:0000256" key="2">
    <source>
        <dbReference type="ARBA" id="ARBA00023315"/>
    </source>
</evidence>
<evidence type="ECO:0000259" key="4">
    <source>
        <dbReference type="PROSITE" id="PS51186"/>
    </source>
</evidence>
<dbReference type="PANTHER" id="PTHR43792:SF8">
    <property type="entry name" value="[RIBOSOMAL PROTEIN US5]-ALANINE N-ACETYLTRANSFERASE"/>
    <property type="match status" value="1"/>
</dbReference>
<dbReference type="Gene3D" id="3.40.630.30">
    <property type="match status" value="1"/>
</dbReference>
<accession>A0A1B1YAM7</accession>
<name>A0A1B1YAM7_THEST</name>
<proteinExistence type="inferred from homology"/>
<keyword evidence="5" id="KW-0687">Ribonucleoprotein</keyword>
<dbReference type="GO" id="GO:0005840">
    <property type="term" value="C:ribosome"/>
    <property type="evidence" value="ECO:0007669"/>
    <property type="project" value="UniProtKB-KW"/>
</dbReference>
<dbReference type="PROSITE" id="PS51186">
    <property type="entry name" value="GNAT"/>
    <property type="match status" value="1"/>
</dbReference>
<dbReference type="EMBL" id="CP014672">
    <property type="protein sequence ID" value="ANW97815.1"/>
    <property type="molecule type" value="Genomic_DNA"/>
</dbReference>
<dbReference type="PANTHER" id="PTHR43792">
    <property type="entry name" value="GNAT FAMILY, PUTATIVE (AFU_ORTHOLOGUE AFUA_3G00765)-RELATED-RELATED"/>
    <property type="match status" value="1"/>
</dbReference>